<dbReference type="CDD" id="cd06595">
    <property type="entry name" value="GH31_u1"/>
    <property type="match status" value="1"/>
</dbReference>
<dbReference type="InterPro" id="IPR048395">
    <property type="entry name" value="Glyco_hydro_31_C"/>
</dbReference>
<evidence type="ECO:0000256" key="1">
    <source>
        <dbReference type="ARBA" id="ARBA00001657"/>
    </source>
</evidence>
<dbReference type="GO" id="GO:0004558">
    <property type="term" value="F:alpha-1,4-glucosidase activity"/>
    <property type="evidence" value="ECO:0007669"/>
    <property type="project" value="UniProtKB-EC"/>
</dbReference>
<dbReference type="RefSeq" id="XP_040687238.1">
    <property type="nucleotide sequence ID" value="XM_040828555.1"/>
</dbReference>
<dbReference type="Pfam" id="PF01055">
    <property type="entry name" value="Glyco_hydro_31_2nd"/>
    <property type="match status" value="1"/>
</dbReference>
<dbReference type="InterPro" id="IPR000322">
    <property type="entry name" value="Glyco_hydro_31_TIM"/>
</dbReference>
<sequence length="800" mass="90911">MDKYTLPSKPQANPNAIVSGQNYRFTILTDRLIRYEWAADGTFEDRASTFAINRDLPLPEFKVINGDSLDIITKYFHLSYDKNRFSPGGFVVETNAKTTDWGAPWRFGLPSNLNLGGTARTLDDVNGRCDMGEGIMSKAGFAAIDDSQSMLFDGKGFVAGREAGDRIDGYLFCYGRDYKAAIKAFYAVSGKQPSLPRYALGNWWSRYYAYQQEEYLQLMDNFRAHDIPMSVAVIDMDWHLVADEKVPHAGWTGYTWDKKLFPDPKAFGDELHRRNLKITLNDHPHLGIHSHEESYEEMAQFLGHETKDKTPILFNPTDPKFMDAYLNILHRNLEKIACDFWWVDWQQGPYSKVPGIDPLWMLNHFQYLDGARDGKTPLIFSRYAGPGSHRYPVGFSGDTFVTWESLEFQPEFTATASNIGYGWWSHDIGGHLFGGRDDELVTRWFQFGVFSPIMRLHSCNSRWMSKEPWLYRGESEAIMSEFMRLRHRLVPFLYTQNISCSTEDEPLVQPIYWSYPDNEEAYAYPTQYFFTSELMVAPIVQPRNKQSNLGAVKAWLPPRRHVDILNGIVYDGDRETTLYRGLDEYPVLAHEGSIIPLDAEAAPKNGCTNPTAYEVLVVVGQDGEASVIEDPKDDETSSTSDQRKYTIKFDQNDGKVSATVAGKSWSFRFLAVTSIPKDLRVTINGADRTKEASVKVEIYPKTPSLVVECPSLSDGDNEIVIELGANPQLSVMDHKARIEKLLMDYQIEFKLKDRLWEIVESLKKHPINSSIGKLMALGYDEAITGPIAELLLADSRAVHV</sequence>
<reference evidence="8" key="1">
    <citation type="journal article" date="2017" name="Genome Biol.">
        <title>Comparative genomics reveals high biological diversity and specific adaptations in the industrially and medically important fungal genus Aspergillus.</title>
        <authorList>
            <person name="de Vries R.P."/>
            <person name="Riley R."/>
            <person name="Wiebenga A."/>
            <person name="Aguilar-Osorio G."/>
            <person name="Amillis S."/>
            <person name="Uchima C.A."/>
            <person name="Anderluh G."/>
            <person name="Asadollahi M."/>
            <person name="Askin M."/>
            <person name="Barry K."/>
            <person name="Battaglia E."/>
            <person name="Bayram O."/>
            <person name="Benocci T."/>
            <person name="Braus-Stromeyer S.A."/>
            <person name="Caldana C."/>
            <person name="Canovas D."/>
            <person name="Cerqueira G.C."/>
            <person name="Chen F."/>
            <person name="Chen W."/>
            <person name="Choi C."/>
            <person name="Clum A."/>
            <person name="Dos Santos R.A."/>
            <person name="Damasio A.R."/>
            <person name="Diallinas G."/>
            <person name="Emri T."/>
            <person name="Fekete E."/>
            <person name="Flipphi M."/>
            <person name="Freyberg S."/>
            <person name="Gallo A."/>
            <person name="Gournas C."/>
            <person name="Habgood R."/>
            <person name="Hainaut M."/>
            <person name="Harispe M.L."/>
            <person name="Henrissat B."/>
            <person name="Hilden K.S."/>
            <person name="Hope R."/>
            <person name="Hossain A."/>
            <person name="Karabika E."/>
            <person name="Karaffa L."/>
            <person name="Karanyi Z."/>
            <person name="Krasevec N."/>
            <person name="Kuo A."/>
            <person name="Kusch H."/>
            <person name="LaButti K."/>
            <person name="Lagendijk E.L."/>
            <person name="Lapidus A."/>
            <person name="Levasseur A."/>
            <person name="Lindquist E."/>
            <person name="Lipzen A."/>
            <person name="Logrieco A.F."/>
            <person name="MacCabe A."/>
            <person name="Maekelae M.R."/>
            <person name="Malavazi I."/>
            <person name="Melin P."/>
            <person name="Meyer V."/>
            <person name="Mielnichuk N."/>
            <person name="Miskei M."/>
            <person name="Molnar A.P."/>
            <person name="Mule G."/>
            <person name="Ngan C.Y."/>
            <person name="Orejas M."/>
            <person name="Orosz E."/>
            <person name="Ouedraogo J.P."/>
            <person name="Overkamp K.M."/>
            <person name="Park H.-S."/>
            <person name="Perrone G."/>
            <person name="Piumi F."/>
            <person name="Punt P.J."/>
            <person name="Ram A.F."/>
            <person name="Ramon A."/>
            <person name="Rauscher S."/>
            <person name="Record E."/>
            <person name="Riano-Pachon D.M."/>
            <person name="Robert V."/>
            <person name="Roehrig J."/>
            <person name="Ruller R."/>
            <person name="Salamov A."/>
            <person name="Salih N.S."/>
            <person name="Samson R.A."/>
            <person name="Sandor E."/>
            <person name="Sanguinetti M."/>
            <person name="Schuetze T."/>
            <person name="Sepcic K."/>
            <person name="Shelest E."/>
            <person name="Sherlock G."/>
            <person name="Sophianopoulou V."/>
            <person name="Squina F.M."/>
            <person name="Sun H."/>
            <person name="Susca A."/>
            <person name="Todd R.B."/>
            <person name="Tsang A."/>
            <person name="Unkles S.E."/>
            <person name="van de Wiele N."/>
            <person name="van Rossen-Uffink D."/>
            <person name="Oliveira J.V."/>
            <person name="Vesth T.C."/>
            <person name="Visser J."/>
            <person name="Yu J.-H."/>
            <person name="Zhou M."/>
            <person name="Andersen M.R."/>
            <person name="Archer D.B."/>
            <person name="Baker S.E."/>
            <person name="Benoit I."/>
            <person name="Brakhage A.A."/>
            <person name="Braus G.H."/>
            <person name="Fischer R."/>
            <person name="Frisvad J.C."/>
            <person name="Goldman G.H."/>
            <person name="Houbraken J."/>
            <person name="Oakley B."/>
            <person name="Pocsi I."/>
            <person name="Scazzocchio C."/>
            <person name="Seiboth B."/>
            <person name="vanKuyk P.A."/>
            <person name="Wortman J."/>
            <person name="Dyer P.S."/>
            <person name="Grigoriev I.V."/>
        </authorList>
    </citation>
    <scope>NUCLEOTIDE SEQUENCE [LARGE SCALE GENOMIC DNA]</scope>
    <source>
        <strain evidence="8">DTO 134E9</strain>
    </source>
</reference>
<keyword evidence="4" id="KW-0326">Glycosidase</keyword>
<dbReference type="SUPFAM" id="SSF51445">
    <property type="entry name" value="(Trans)glycosidases"/>
    <property type="match status" value="1"/>
</dbReference>
<dbReference type="GeneID" id="63744403"/>
<protein>
    <recommendedName>
        <fullName evidence="3">alpha-glucosidase</fullName>
        <ecNumber evidence="3">3.2.1.20</ecNumber>
    </recommendedName>
</protein>
<dbReference type="AlphaFoldDB" id="A0A1L9RF53"/>
<gene>
    <name evidence="7" type="ORF">ASPWEDRAFT_115139</name>
</gene>
<dbReference type="OrthoDB" id="1334205at2759"/>
<dbReference type="PANTHER" id="PTHR22762:SF89">
    <property type="entry name" value="ALPHA-XYLOSIDASE"/>
    <property type="match status" value="1"/>
</dbReference>
<dbReference type="EC" id="3.2.1.20" evidence="3"/>
<dbReference type="EMBL" id="KV878214">
    <property type="protein sequence ID" value="OJJ33561.1"/>
    <property type="molecule type" value="Genomic_DNA"/>
</dbReference>
<keyword evidence="8" id="KW-1185">Reference proteome</keyword>
<dbReference type="VEuPathDB" id="FungiDB:ASPWEDRAFT_115139"/>
<feature type="domain" description="Glycosyl hydrolase family 31 C-terminal" evidence="6">
    <location>
        <begin position="505"/>
        <end position="595"/>
    </location>
</feature>
<evidence type="ECO:0000259" key="6">
    <source>
        <dbReference type="Pfam" id="PF21365"/>
    </source>
</evidence>
<dbReference type="GO" id="GO:0005975">
    <property type="term" value="P:carbohydrate metabolic process"/>
    <property type="evidence" value="ECO:0007669"/>
    <property type="project" value="InterPro"/>
</dbReference>
<dbReference type="GO" id="GO:0006491">
    <property type="term" value="P:N-glycan processing"/>
    <property type="evidence" value="ECO:0007669"/>
    <property type="project" value="TreeGrafter"/>
</dbReference>
<evidence type="ECO:0000256" key="3">
    <source>
        <dbReference type="ARBA" id="ARBA00012741"/>
    </source>
</evidence>
<evidence type="ECO:0000256" key="2">
    <source>
        <dbReference type="ARBA" id="ARBA00007806"/>
    </source>
</evidence>
<accession>A0A1L9RF53</accession>
<comment type="similarity">
    <text evidence="2 4">Belongs to the glycosyl hydrolase 31 family.</text>
</comment>
<feature type="domain" description="Glycoside hydrolase family 31 TIM barrel" evidence="5">
    <location>
        <begin position="193"/>
        <end position="496"/>
    </location>
</feature>
<evidence type="ECO:0000313" key="7">
    <source>
        <dbReference type="EMBL" id="OJJ33561.1"/>
    </source>
</evidence>
<evidence type="ECO:0000256" key="4">
    <source>
        <dbReference type="RuleBase" id="RU361185"/>
    </source>
</evidence>
<keyword evidence="4" id="KW-0378">Hydrolase</keyword>
<dbReference type="Pfam" id="PF21365">
    <property type="entry name" value="Glyco_hydro_31_3rd"/>
    <property type="match status" value="1"/>
</dbReference>
<dbReference type="InterPro" id="IPR017853">
    <property type="entry name" value="GH"/>
</dbReference>
<dbReference type="SUPFAM" id="SSF51011">
    <property type="entry name" value="Glycosyl hydrolase domain"/>
    <property type="match status" value="1"/>
</dbReference>
<name>A0A1L9RF53_ASPWE</name>
<dbReference type="Gene3D" id="3.20.20.80">
    <property type="entry name" value="Glycosidases"/>
    <property type="match status" value="1"/>
</dbReference>
<proteinExistence type="inferred from homology"/>
<dbReference type="STRING" id="1073089.A0A1L9RF53"/>
<organism evidence="7 8">
    <name type="scientific">Aspergillus wentii DTO 134E9</name>
    <dbReference type="NCBI Taxonomy" id="1073089"/>
    <lineage>
        <taxon>Eukaryota</taxon>
        <taxon>Fungi</taxon>
        <taxon>Dikarya</taxon>
        <taxon>Ascomycota</taxon>
        <taxon>Pezizomycotina</taxon>
        <taxon>Eurotiomycetes</taxon>
        <taxon>Eurotiomycetidae</taxon>
        <taxon>Eurotiales</taxon>
        <taxon>Aspergillaceae</taxon>
        <taxon>Aspergillus</taxon>
        <taxon>Aspergillus subgen. Cremei</taxon>
    </lineage>
</organism>
<dbReference type="PANTHER" id="PTHR22762">
    <property type="entry name" value="ALPHA-GLUCOSIDASE"/>
    <property type="match status" value="1"/>
</dbReference>
<evidence type="ECO:0000313" key="8">
    <source>
        <dbReference type="Proteomes" id="UP000184383"/>
    </source>
</evidence>
<comment type="catalytic activity">
    <reaction evidence="1">
        <text>Hydrolysis of terminal, non-reducing (1-&gt;4)-linked alpha-D-glucose residues with release of alpha-D-glucose.</text>
        <dbReference type="EC" id="3.2.1.20"/>
    </reaction>
</comment>
<dbReference type="Proteomes" id="UP000184383">
    <property type="component" value="Unassembled WGS sequence"/>
</dbReference>
<evidence type="ECO:0000259" key="5">
    <source>
        <dbReference type="Pfam" id="PF01055"/>
    </source>
</evidence>